<name>N1PZM3_DOTSN</name>
<gene>
    <name evidence="2" type="ORF">DOTSEDRAFT_19387</name>
</gene>
<reference evidence="2 3" key="2">
    <citation type="journal article" date="2012" name="PLoS Pathog.">
        <title>Diverse lifestyles and strategies of plant pathogenesis encoded in the genomes of eighteen Dothideomycetes fungi.</title>
        <authorList>
            <person name="Ohm R.A."/>
            <person name="Feau N."/>
            <person name="Henrissat B."/>
            <person name="Schoch C.L."/>
            <person name="Horwitz B.A."/>
            <person name="Barry K.W."/>
            <person name="Condon B.J."/>
            <person name="Copeland A.C."/>
            <person name="Dhillon B."/>
            <person name="Glaser F."/>
            <person name="Hesse C.N."/>
            <person name="Kosti I."/>
            <person name="LaButti K."/>
            <person name="Lindquist E.A."/>
            <person name="Lucas S."/>
            <person name="Salamov A.A."/>
            <person name="Bradshaw R.E."/>
            <person name="Ciuffetti L."/>
            <person name="Hamelin R.C."/>
            <person name="Kema G.H.J."/>
            <person name="Lawrence C."/>
            <person name="Scott J.A."/>
            <person name="Spatafora J.W."/>
            <person name="Turgeon B.G."/>
            <person name="de Wit P.J.G.M."/>
            <person name="Zhong S."/>
            <person name="Goodwin S.B."/>
            <person name="Grigoriev I.V."/>
        </authorList>
    </citation>
    <scope>NUCLEOTIDE SEQUENCE [LARGE SCALE GENOMIC DNA]</scope>
    <source>
        <strain evidence="3">NZE10 / CBS 128990</strain>
    </source>
</reference>
<evidence type="ECO:0000313" key="2">
    <source>
        <dbReference type="EMBL" id="EME48882.1"/>
    </source>
</evidence>
<dbReference type="Proteomes" id="UP000016933">
    <property type="component" value="Unassembled WGS sequence"/>
</dbReference>
<organism evidence="2 3">
    <name type="scientific">Dothistroma septosporum (strain NZE10 / CBS 128990)</name>
    <name type="common">Red band needle blight fungus</name>
    <name type="synonym">Mycosphaerella pini</name>
    <dbReference type="NCBI Taxonomy" id="675120"/>
    <lineage>
        <taxon>Eukaryota</taxon>
        <taxon>Fungi</taxon>
        <taxon>Dikarya</taxon>
        <taxon>Ascomycota</taxon>
        <taxon>Pezizomycotina</taxon>
        <taxon>Dothideomycetes</taxon>
        <taxon>Dothideomycetidae</taxon>
        <taxon>Mycosphaerellales</taxon>
        <taxon>Mycosphaerellaceae</taxon>
        <taxon>Dothistroma</taxon>
    </lineage>
</organism>
<protein>
    <submittedName>
        <fullName evidence="2">Uncharacterized protein</fullName>
    </submittedName>
</protein>
<evidence type="ECO:0000256" key="1">
    <source>
        <dbReference type="SAM" id="MobiDB-lite"/>
    </source>
</evidence>
<dbReference type="HOGENOM" id="CLU_1981555_0_0_1"/>
<keyword evidence="3" id="KW-1185">Reference proteome</keyword>
<feature type="region of interest" description="Disordered" evidence="1">
    <location>
        <begin position="52"/>
        <end position="78"/>
    </location>
</feature>
<evidence type="ECO:0000313" key="3">
    <source>
        <dbReference type="Proteomes" id="UP000016933"/>
    </source>
</evidence>
<accession>N1PZM3</accession>
<dbReference type="AlphaFoldDB" id="N1PZM3"/>
<dbReference type="EMBL" id="KB446535">
    <property type="protein sequence ID" value="EME48882.1"/>
    <property type="molecule type" value="Genomic_DNA"/>
</dbReference>
<reference evidence="3" key="1">
    <citation type="journal article" date="2012" name="PLoS Genet.">
        <title>The genomes of the fungal plant pathogens Cladosporium fulvum and Dothistroma septosporum reveal adaptation to different hosts and lifestyles but also signatures of common ancestry.</title>
        <authorList>
            <person name="de Wit P.J.G.M."/>
            <person name="van der Burgt A."/>
            <person name="Oekmen B."/>
            <person name="Stergiopoulos I."/>
            <person name="Abd-Elsalam K.A."/>
            <person name="Aerts A.L."/>
            <person name="Bahkali A.H."/>
            <person name="Beenen H.G."/>
            <person name="Chettri P."/>
            <person name="Cox M.P."/>
            <person name="Datema E."/>
            <person name="de Vries R.P."/>
            <person name="Dhillon B."/>
            <person name="Ganley A.R."/>
            <person name="Griffiths S.A."/>
            <person name="Guo Y."/>
            <person name="Hamelin R.C."/>
            <person name="Henrissat B."/>
            <person name="Kabir M.S."/>
            <person name="Jashni M.K."/>
            <person name="Kema G."/>
            <person name="Klaubauf S."/>
            <person name="Lapidus A."/>
            <person name="Levasseur A."/>
            <person name="Lindquist E."/>
            <person name="Mehrabi R."/>
            <person name="Ohm R.A."/>
            <person name="Owen T.J."/>
            <person name="Salamov A."/>
            <person name="Schwelm A."/>
            <person name="Schijlen E."/>
            <person name="Sun H."/>
            <person name="van den Burg H.A."/>
            <person name="van Ham R.C.H.J."/>
            <person name="Zhang S."/>
            <person name="Goodwin S.B."/>
            <person name="Grigoriev I.V."/>
            <person name="Collemare J."/>
            <person name="Bradshaw R.E."/>
        </authorList>
    </citation>
    <scope>NUCLEOTIDE SEQUENCE [LARGE SCALE GENOMIC DNA]</scope>
    <source>
        <strain evidence="3">NZE10 / CBS 128990</strain>
    </source>
</reference>
<sequence>MSPATTAQGGISMNELYCVDSSHGDIPDKVRGFAKGSSVVANFVCGQKVGEEARPAGKQPKVPDEGDVVTERRRKTDATEEYDMIDGDDPSEEMKGPKQTYRLLGHVLQRGYHGVALSTLRRWTLF</sequence>
<proteinExistence type="predicted"/>